<keyword evidence="2" id="KW-1185">Reference proteome</keyword>
<name>A0A6P8MKC8_9HYME</name>
<gene>
    <name evidence="3" type="primary">LOC117207219</name>
</gene>
<accession>A0A6P8MKC8</accession>
<dbReference type="SUPFAM" id="SSF54001">
    <property type="entry name" value="Cysteine proteinases"/>
    <property type="match status" value="1"/>
</dbReference>
<dbReference type="Pfam" id="PF02338">
    <property type="entry name" value="OTU"/>
    <property type="match status" value="1"/>
</dbReference>
<proteinExistence type="predicted"/>
<organism evidence="2 3">
    <name type="scientific">Bombus bifarius</name>
    <dbReference type="NCBI Taxonomy" id="103933"/>
    <lineage>
        <taxon>Eukaryota</taxon>
        <taxon>Metazoa</taxon>
        <taxon>Ecdysozoa</taxon>
        <taxon>Arthropoda</taxon>
        <taxon>Hexapoda</taxon>
        <taxon>Insecta</taxon>
        <taxon>Pterygota</taxon>
        <taxon>Neoptera</taxon>
        <taxon>Endopterygota</taxon>
        <taxon>Hymenoptera</taxon>
        <taxon>Apocrita</taxon>
        <taxon>Aculeata</taxon>
        <taxon>Apoidea</taxon>
        <taxon>Anthophila</taxon>
        <taxon>Apidae</taxon>
        <taxon>Bombus</taxon>
        <taxon>Pyrobombus</taxon>
    </lineage>
</organism>
<sequence>MFRAISYILWQNEDEHRYLRSMVVQHIKENWHEYGPFVMAEWNISDRQTYENYMDMVGTFASELECTVATKMYNMNLSIYREIKDRPELKRVFHNRVSSQYPTARLLFTGNSDSGHYDVLVPD</sequence>
<evidence type="ECO:0000313" key="3">
    <source>
        <dbReference type="RefSeq" id="XP_033303090.1"/>
    </source>
</evidence>
<dbReference type="InterPro" id="IPR003323">
    <property type="entry name" value="OTU_dom"/>
</dbReference>
<dbReference type="AlphaFoldDB" id="A0A6P8MKC8"/>
<evidence type="ECO:0000259" key="1">
    <source>
        <dbReference type="PROSITE" id="PS50802"/>
    </source>
</evidence>
<dbReference type="Gene3D" id="3.90.70.80">
    <property type="match status" value="1"/>
</dbReference>
<dbReference type="PROSITE" id="PS50802">
    <property type="entry name" value="OTU"/>
    <property type="match status" value="1"/>
</dbReference>
<evidence type="ECO:0000313" key="2">
    <source>
        <dbReference type="Proteomes" id="UP000515164"/>
    </source>
</evidence>
<reference evidence="3" key="1">
    <citation type="submission" date="2025-08" db="UniProtKB">
        <authorList>
            <consortium name="RefSeq"/>
        </authorList>
    </citation>
    <scope>IDENTIFICATION</scope>
    <source>
        <tissue evidence="3">Muscle</tissue>
    </source>
</reference>
<dbReference type="InterPro" id="IPR038765">
    <property type="entry name" value="Papain-like_cys_pep_sf"/>
</dbReference>
<dbReference type="KEGG" id="bbif:117207219"/>
<dbReference type="GeneID" id="117207219"/>
<dbReference type="Proteomes" id="UP000515164">
    <property type="component" value="Unplaced"/>
</dbReference>
<dbReference type="RefSeq" id="XP_033303090.1">
    <property type="nucleotide sequence ID" value="XM_033447199.1"/>
</dbReference>
<protein>
    <submittedName>
        <fullName evidence="3">Uncharacterized protein LOC117207219</fullName>
    </submittedName>
</protein>
<feature type="domain" description="OTU" evidence="1">
    <location>
        <begin position="1"/>
        <end position="123"/>
    </location>
</feature>